<gene>
    <name evidence="3" type="ORF">AV649_15915</name>
</gene>
<name>A0A165L349_9BACI</name>
<protein>
    <recommendedName>
        <fullName evidence="2">HTH cro/C1-type domain-containing protein</fullName>
    </recommendedName>
</protein>
<dbReference type="PROSITE" id="PS50943">
    <property type="entry name" value="HTH_CROC1"/>
    <property type="match status" value="1"/>
</dbReference>
<feature type="domain" description="HTH cro/C1-type" evidence="2">
    <location>
        <begin position="24"/>
        <end position="78"/>
    </location>
</feature>
<evidence type="ECO:0000313" key="3">
    <source>
        <dbReference type="EMBL" id="KZE50865.1"/>
    </source>
</evidence>
<dbReference type="SMART" id="SM00530">
    <property type="entry name" value="HTH_XRE"/>
    <property type="match status" value="1"/>
</dbReference>
<dbReference type="GO" id="GO:0005829">
    <property type="term" value="C:cytosol"/>
    <property type="evidence" value="ECO:0007669"/>
    <property type="project" value="TreeGrafter"/>
</dbReference>
<sequence length="84" mass="9980">MHLVLIFWKWVFFLEITQYIGRRLRYHRRTQDITIQELSKATGLSINFISSLERGKTNASINKVDILVKALNIYWVDILPSKEE</sequence>
<dbReference type="InterPro" id="IPR001387">
    <property type="entry name" value="Cro/C1-type_HTH"/>
</dbReference>
<dbReference type="GO" id="GO:0003700">
    <property type="term" value="F:DNA-binding transcription factor activity"/>
    <property type="evidence" value="ECO:0007669"/>
    <property type="project" value="TreeGrafter"/>
</dbReference>
<comment type="caution">
    <text evidence="3">The sequence shown here is derived from an EMBL/GenBank/DDBJ whole genome shotgun (WGS) entry which is preliminary data.</text>
</comment>
<dbReference type="PANTHER" id="PTHR46797:SF2">
    <property type="entry name" value="TRANSCRIPTIONAL REGULATOR"/>
    <property type="match status" value="1"/>
</dbReference>
<accession>A0A165L349</accession>
<dbReference type="Pfam" id="PF01381">
    <property type="entry name" value="HTH_3"/>
    <property type="match status" value="1"/>
</dbReference>
<organism evidence="3 4">
    <name type="scientific">Rossellomorea marisflavi</name>
    <dbReference type="NCBI Taxonomy" id="189381"/>
    <lineage>
        <taxon>Bacteria</taxon>
        <taxon>Bacillati</taxon>
        <taxon>Bacillota</taxon>
        <taxon>Bacilli</taxon>
        <taxon>Bacillales</taxon>
        <taxon>Bacillaceae</taxon>
        <taxon>Rossellomorea</taxon>
    </lineage>
</organism>
<dbReference type="GO" id="GO:0003677">
    <property type="term" value="F:DNA binding"/>
    <property type="evidence" value="ECO:0007669"/>
    <property type="project" value="UniProtKB-KW"/>
</dbReference>
<evidence type="ECO:0000259" key="2">
    <source>
        <dbReference type="PROSITE" id="PS50943"/>
    </source>
</evidence>
<dbReference type="PANTHER" id="PTHR46797">
    <property type="entry name" value="HTH-TYPE TRANSCRIPTIONAL REGULATOR"/>
    <property type="match status" value="1"/>
</dbReference>
<dbReference type="InterPro" id="IPR050807">
    <property type="entry name" value="TransReg_Diox_bact_type"/>
</dbReference>
<proteinExistence type="predicted"/>
<dbReference type="InterPro" id="IPR010982">
    <property type="entry name" value="Lambda_DNA-bd_dom_sf"/>
</dbReference>
<dbReference type="EMBL" id="LQQY01000009">
    <property type="protein sequence ID" value="KZE50865.1"/>
    <property type="molecule type" value="Genomic_DNA"/>
</dbReference>
<dbReference type="AlphaFoldDB" id="A0A165L349"/>
<evidence type="ECO:0000313" key="4">
    <source>
        <dbReference type="Proteomes" id="UP000076510"/>
    </source>
</evidence>
<dbReference type="Proteomes" id="UP000076510">
    <property type="component" value="Unassembled WGS sequence"/>
</dbReference>
<dbReference type="SUPFAM" id="SSF47413">
    <property type="entry name" value="lambda repressor-like DNA-binding domains"/>
    <property type="match status" value="1"/>
</dbReference>
<dbReference type="CDD" id="cd00093">
    <property type="entry name" value="HTH_XRE"/>
    <property type="match status" value="1"/>
</dbReference>
<reference evidence="4" key="1">
    <citation type="submission" date="2016-01" db="EMBL/GenBank/DDBJ databases">
        <title>Whole genome sequencing of Bhargavaea cecembensis T14.</title>
        <authorList>
            <person name="Hong K.W."/>
        </authorList>
    </citation>
    <scope>NUCLEOTIDE SEQUENCE [LARGE SCALE GENOMIC DNA]</scope>
    <source>
        <strain evidence="4">M19</strain>
    </source>
</reference>
<dbReference type="Gene3D" id="1.10.260.40">
    <property type="entry name" value="lambda repressor-like DNA-binding domains"/>
    <property type="match status" value="1"/>
</dbReference>
<keyword evidence="1" id="KW-0238">DNA-binding</keyword>
<evidence type="ECO:0000256" key="1">
    <source>
        <dbReference type="ARBA" id="ARBA00023125"/>
    </source>
</evidence>